<gene>
    <name evidence="1" type="ORF">MAR_027184</name>
</gene>
<keyword evidence="2" id="KW-1185">Reference proteome</keyword>
<reference evidence="1" key="1">
    <citation type="submission" date="2022-11" db="EMBL/GenBank/DDBJ databases">
        <title>Centuries of genome instability and evolution in soft-shell clam transmissible cancer (bioRxiv).</title>
        <authorList>
            <person name="Hart S.F.M."/>
            <person name="Yonemitsu M.A."/>
            <person name="Giersch R.M."/>
            <person name="Beal B.F."/>
            <person name="Arriagada G."/>
            <person name="Davis B.W."/>
            <person name="Ostrander E.A."/>
            <person name="Goff S.P."/>
            <person name="Metzger M.J."/>
        </authorList>
    </citation>
    <scope>NUCLEOTIDE SEQUENCE</scope>
    <source>
        <strain evidence="1">MELC-2E11</strain>
        <tissue evidence="1">Siphon/mantle</tissue>
    </source>
</reference>
<sequence length="289" mass="32102">MDGSTDIAGDEQEAIFIRVMKKGVAEEHFLAIGSPQSTSSQDLYDFTRETFASENLDTACCNGVNKTGNNKGLAALYRHNLNNELINIQVALPTDWNFHSGMLLSHQMTLLIGLHYFYIKQYKNKHCLMESISALAIKGTLPPKVTGTRTFQAYEAHLSKLSHSNPKVEGLYKIMMDESLVCYTLSMKEIINPLMRLSCLKLLEACKGRTNSEVVQVKESGIYQGVALQGNCPSMSYVGTLIEGLASAIQCRFQETNEGVLNATKILDFSNWPDQRSFMSCNVNVDASF</sequence>
<evidence type="ECO:0000313" key="2">
    <source>
        <dbReference type="Proteomes" id="UP001164746"/>
    </source>
</evidence>
<dbReference type="Proteomes" id="UP001164746">
    <property type="component" value="Chromosome 8"/>
</dbReference>
<evidence type="ECO:0000313" key="1">
    <source>
        <dbReference type="EMBL" id="WAR13004.1"/>
    </source>
</evidence>
<feature type="non-terminal residue" evidence="1">
    <location>
        <position position="289"/>
    </location>
</feature>
<name>A0ABY7EV64_MYAAR</name>
<proteinExistence type="predicted"/>
<organism evidence="1 2">
    <name type="scientific">Mya arenaria</name>
    <name type="common">Soft-shell clam</name>
    <dbReference type="NCBI Taxonomy" id="6604"/>
    <lineage>
        <taxon>Eukaryota</taxon>
        <taxon>Metazoa</taxon>
        <taxon>Spiralia</taxon>
        <taxon>Lophotrochozoa</taxon>
        <taxon>Mollusca</taxon>
        <taxon>Bivalvia</taxon>
        <taxon>Autobranchia</taxon>
        <taxon>Heteroconchia</taxon>
        <taxon>Euheterodonta</taxon>
        <taxon>Imparidentia</taxon>
        <taxon>Neoheterodontei</taxon>
        <taxon>Myida</taxon>
        <taxon>Myoidea</taxon>
        <taxon>Myidae</taxon>
        <taxon>Mya</taxon>
    </lineage>
</organism>
<dbReference type="EMBL" id="CP111019">
    <property type="protein sequence ID" value="WAR13004.1"/>
    <property type="molecule type" value="Genomic_DNA"/>
</dbReference>
<protein>
    <submittedName>
        <fullName evidence="1">Uncharacterized protein</fullName>
    </submittedName>
</protein>
<accession>A0ABY7EV64</accession>